<keyword evidence="1" id="KW-0472">Membrane</keyword>
<sequence>MSFKADQSKKYHENIFSMKSTLWMVLLLAWVKVYAGAGGKRDSTLHWWPGGIGVHAGITGVGGHLAWKLPTKARLVLRVGGTYLAYKKSMQLDLGDSSIVELRPDFVIGLVQTSVKWHPFRKGAFFVTGGVGYTWRPDVRLQMTAKTLLDLGGIRMKAEEFGTISLGVRWSPIVGYAGFGFGRSIPRRRFGFGLEMGCYYLGSPKVEMDFEGFLETTTLAEQTPLIEKNMQGYRFLPNLQLVFTYSLFKKPIHP</sequence>
<keyword evidence="1" id="KW-1133">Transmembrane helix</keyword>
<organism evidence="2 3">
    <name type="scientific">Runella slithyformis (strain ATCC 29530 / DSM 19594 / LMG 11500 / NCIMB 11436 / LSU 4)</name>
    <dbReference type="NCBI Taxonomy" id="761193"/>
    <lineage>
        <taxon>Bacteria</taxon>
        <taxon>Pseudomonadati</taxon>
        <taxon>Bacteroidota</taxon>
        <taxon>Cytophagia</taxon>
        <taxon>Cytophagales</taxon>
        <taxon>Spirosomataceae</taxon>
        <taxon>Runella</taxon>
    </lineage>
</organism>
<protein>
    <recommendedName>
        <fullName evidence="4">Outer membrane protein beta-barrel domain-containing protein</fullName>
    </recommendedName>
</protein>
<dbReference type="EMBL" id="CP002859">
    <property type="protein sequence ID" value="AEI50994.1"/>
    <property type="molecule type" value="Genomic_DNA"/>
</dbReference>
<accession>A0A7U4E824</accession>
<keyword evidence="1" id="KW-0812">Transmembrane</keyword>
<dbReference type="AlphaFoldDB" id="A0A7U4E824"/>
<name>A0A7U4E824_RUNSL</name>
<evidence type="ECO:0000313" key="3">
    <source>
        <dbReference type="Proteomes" id="UP000000493"/>
    </source>
</evidence>
<dbReference type="KEGG" id="rsi:Runsl_4675"/>
<feature type="transmembrane region" description="Helical" evidence="1">
    <location>
        <begin position="45"/>
        <end position="67"/>
    </location>
</feature>
<proteinExistence type="predicted"/>
<evidence type="ECO:0000313" key="2">
    <source>
        <dbReference type="EMBL" id="AEI50994.1"/>
    </source>
</evidence>
<evidence type="ECO:0008006" key="4">
    <source>
        <dbReference type="Google" id="ProtNLM"/>
    </source>
</evidence>
<dbReference type="Proteomes" id="UP000000493">
    <property type="component" value="Chromosome"/>
</dbReference>
<reference evidence="3" key="1">
    <citation type="submission" date="2011-06" db="EMBL/GenBank/DDBJ databases">
        <title>The complete genome of chromosome of Runella slithyformis DSM 19594.</title>
        <authorList>
            <consortium name="US DOE Joint Genome Institute (JGI-PGF)"/>
            <person name="Lucas S."/>
            <person name="Han J."/>
            <person name="Lapidus A."/>
            <person name="Bruce D."/>
            <person name="Goodwin L."/>
            <person name="Pitluck S."/>
            <person name="Peters L."/>
            <person name="Kyrpides N."/>
            <person name="Mavromatis K."/>
            <person name="Ivanova N."/>
            <person name="Ovchinnikova G."/>
            <person name="Zhang X."/>
            <person name="Misra M."/>
            <person name="Detter J.C."/>
            <person name="Tapia R."/>
            <person name="Han C."/>
            <person name="Land M."/>
            <person name="Hauser L."/>
            <person name="Markowitz V."/>
            <person name="Cheng J.-F."/>
            <person name="Hugenholtz P."/>
            <person name="Woyke T."/>
            <person name="Wu D."/>
            <person name="Tindall B."/>
            <person name="Faehrich R."/>
            <person name="Brambilla E."/>
            <person name="Klenk H.-P."/>
            <person name="Eisen J.A."/>
        </authorList>
    </citation>
    <scope>NUCLEOTIDE SEQUENCE [LARGE SCALE GENOMIC DNA]</scope>
    <source>
        <strain evidence="3">ATCC 29530 / DSM 19594 / LMG 11500 / NCIMB 11436 / LSU 4</strain>
    </source>
</reference>
<gene>
    <name evidence="2" type="ordered locus">Runsl_4675</name>
</gene>
<evidence type="ECO:0000256" key="1">
    <source>
        <dbReference type="SAM" id="Phobius"/>
    </source>
</evidence>
<dbReference type="Gene3D" id="2.40.160.170">
    <property type="match status" value="1"/>
</dbReference>
<reference evidence="2 3" key="2">
    <citation type="journal article" date="2012" name="Stand. Genomic Sci.">
        <title>Complete genome sequence of the aquatic bacterium Runella slithyformis type strain (LSU 4(T)).</title>
        <authorList>
            <person name="Copeland A."/>
            <person name="Zhang X."/>
            <person name="Misra M."/>
            <person name="Lapidus A."/>
            <person name="Nolan M."/>
            <person name="Lucas S."/>
            <person name="Deshpande S."/>
            <person name="Cheng J.F."/>
            <person name="Tapia R."/>
            <person name="Goodwin L.A."/>
            <person name="Pitluck S."/>
            <person name="Liolios K."/>
            <person name="Pagani I."/>
            <person name="Ivanova N."/>
            <person name="Mikhailova N."/>
            <person name="Pati A."/>
            <person name="Chen A."/>
            <person name="Palaniappan K."/>
            <person name="Land M."/>
            <person name="Hauser L."/>
            <person name="Pan C."/>
            <person name="Jeffries C.D."/>
            <person name="Detter J.C."/>
            <person name="Brambilla E.M."/>
            <person name="Rohde M."/>
            <person name="Djao O.D."/>
            <person name="Goker M."/>
            <person name="Sikorski J."/>
            <person name="Tindall B.J."/>
            <person name="Woyke T."/>
            <person name="Bristow J."/>
            <person name="Eisen J.A."/>
            <person name="Markowitz V."/>
            <person name="Hugenholtz P."/>
            <person name="Kyrpides N.C."/>
            <person name="Klenk H.P."/>
            <person name="Mavromatis K."/>
        </authorList>
    </citation>
    <scope>NUCLEOTIDE SEQUENCE [LARGE SCALE GENOMIC DNA]</scope>
    <source>
        <strain evidence="3">ATCC 29530 / DSM 19594 / LMG 11500 / NCIMB 11436 / LSU 4</strain>
    </source>
</reference>
<keyword evidence="3" id="KW-1185">Reference proteome</keyword>